<dbReference type="InterPro" id="IPR028087">
    <property type="entry name" value="Tad_N"/>
</dbReference>
<gene>
    <name evidence="4" type="ORF">OG398_12940</name>
</gene>
<accession>A0AAU2VP62</accession>
<feature type="transmembrane region" description="Helical" evidence="2">
    <location>
        <begin position="12"/>
        <end position="33"/>
    </location>
</feature>
<evidence type="ECO:0000256" key="1">
    <source>
        <dbReference type="SAM" id="MobiDB-lite"/>
    </source>
</evidence>
<dbReference type="AlphaFoldDB" id="A0AAU2VP62"/>
<keyword evidence="2" id="KW-0812">Transmembrane</keyword>
<name>A0AAU2VP62_9ACTN</name>
<dbReference type="EMBL" id="CP108313">
    <property type="protein sequence ID" value="WTW69108.1"/>
    <property type="molecule type" value="Genomic_DNA"/>
</dbReference>
<reference evidence="4" key="1">
    <citation type="submission" date="2022-10" db="EMBL/GenBank/DDBJ databases">
        <title>The complete genomes of actinobacterial strains from the NBC collection.</title>
        <authorList>
            <person name="Joergensen T.S."/>
            <person name="Alvarez Arevalo M."/>
            <person name="Sterndorff E.B."/>
            <person name="Faurdal D."/>
            <person name="Vuksanovic O."/>
            <person name="Mourched A.-S."/>
            <person name="Charusanti P."/>
            <person name="Shaw S."/>
            <person name="Blin K."/>
            <person name="Weber T."/>
        </authorList>
    </citation>
    <scope>NUCLEOTIDE SEQUENCE</scope>
    <source>
        <strain evidence="4">NBC_00008</strain>
    </source>
</reference>
<protein>
    <submittedName>
        <fullName evidence="4">Pilus assembly protein TadG-related protein</fullName>
    </submittedName>
</protein>
<evidence type="ECO:0000313" key="4">
    <source>
        <dbReference type="EMBL" id="WTW69108.1"/>
    </source>
</evidence>
<feature type="region of interest" description="Disordered" evidence="1">
    <location>
        <begin position="159"/>
        <end position="193"/>
    </location>
</feature>
<organism evidence="4">
    <name type="scientific">Streptomyces sp. NBC_00008</name>
    <dbReference type="NCBI Taxonomy" id="2903610"/>
    <lineage>
        <taxon>Bacteria</taxon>
        <taxon>Bacillati</taxon>
        <taxon>Actinomycetota</taxon>
        <taxon>Actinomycetes</taxon>
        <taxon>Kitasatosporales</taxon>
        <taxon>Streptomycetaceae</taxon>
        <taxon>Streptomyces</taxon>
    </lineage>
</organism>
<dbReference type="Pfam" id="PF13400">
    <property type="entry name" value="Tad"/>
    <property type="match status" value="1"/>
</dbReference>
<keyword evidence="2" id="KW-0472">Membrane</keyword>
<feature type="domain" description="Putative Flp pilus-assembly TadG-like N-terminal" evidence="3">
    <location>
        <begin position="10"/>
        <end position="57"/>
    </location>
</feature>
<keyword evidence="2" id="KW-1133">Transmembrane helix</keyword>
<evidence type="ECO:0000259" key="3">
    <source>
        <dbReference type="Pfam" id="PF13400"/>
    </source>
</evidence>
<sequence>MGAHDLRDRGQAFPIYIVMVAGLLFLAFAFFAVGQAAAARNGAQGAADAAALAAAQQARDDLGVSFLQALREPDGLNDFLSGYQYFQAGHSEAVRLASENRSDVTDFYWRSGFWQDRVTAKVKTRYTVGSSVIPSTRNGHATASATAVIEFRCTLKSAPELADPGQDEGDDKDDKGKDDLEDAPGPLEFRCDGGQDVTIDLADKNAFDGLGKLIFSVHLIDD</sequence>
<proteinExistence type="predicted"/>
<evidence type="ECO:0000256" key="2">
    <source>
        <dbReference type="SAM" id="Phobius"/>
    </source>
</evidence>